<evidence type="ECO:0000313" key="9">
    <source>
        <dbReference type="EMBL" id="QSL64659.1"/>
    </source>
</evidence>
<evidence type="ECO:0000256" key="1">
    <source>
        <dbReference type="ARBA" id="ARBA00004496"/>
    </source>
</evidence>
<dbReference type="InterPro" id="IPR021846">
    <property type="entry name" value="NFACT-C"/>
</dbReference>
<dbReference type="OrthoDB" id="207084at2759"/>
<dbReference type="GO" id="GO:0005737">
    <property type="term" value="C:cytoplasm"/>
    <property type="evidence" value="ECO:0007669"/>
    <property type="project" value="UniProtKB-SubCell"/>
</dbReference>
<name>A0A899FZF9_9ASCO</name>
<keyword evidence="4" id="KW-0175">Coiled coil</keyword>
<dbReference type="FunFam" id="2.30.310.10:FF:000003">
    <property type="entry name" value="Zinc knuckle domain containing protein"/>
    <property type="match status" value="1"/>
</dbReference>
<gene>
    <name evidence="9" type="ORF">MERGE_001961</name>
</gene>
<dbReference type="Gene3D" id="2.30.310.10">
    <property type="entry name" value="ibrinogen binding protein from staphylococcus aureus domain"/>
    <property type="match status" value="1"/>
</dbReference>
<dbReference type="PANTHER" id="PTHR15239:SF6">
    <property type="entry name" value="RIBOSOME QUALITY CONTROL COMPLEX SUBUNIT NEMF"/>
    <property type="match status" value="1"/>
</dbReference>
<reference evidence="9" key="1">
    <citation type="submission" date="2020-06" db="EMBL/GenBank/DDBJ databases">
        <title>Genomes of multiple members of Pneumocystis genus reveal paths to human pathogen Pneumocystis jirovecii.</title>
        <authorList>
            <person name="Cisse O.H."/>
            <person name="Ma L."/>
            <person name="Dekker J."/>
            <person name="Khil P."/>
            <person name="Jo J."/>
            <person name="Brenchley J."/>
            <person name="Blair R."/>
            <person name="Pahar B."/>
            <person name="Chabe M."/>
            <person name="Van Rompay K.A."/>
            <person name="Keesler R."/>
            <person name="Sukura A."/>
            <person name="Hirsch V."/>
            <person name="Kutty G."/>
            <person name="Liu Y."/>
            <person name="Peng L."/>
            <person name="Chen J."/>
            <person name="Song J."/>
            <person name="Weissenbacher-Lang C."/>
            <person name="Xu J."/>
            <person name="Upham N.S."/>
            <person name="Stajich J.E."/>
            <person name="Cuomo C.A."/>
            <person name="Cushion M.T."/>
            <person name="Kovacs J.A."/>
        </authorList>
    </citation>
    <scope>NUCLEOTIDE SEQUENCE</scope>
    <source>
        <strain evidence="9">2A</strain>
    </source>
</reference>
<feature type="domain" description="NFACT RNA-binding" evidence="7">
    <location>
        <begin position="563"/>
        <end position="665"/>
    </location>
</feature>
<proteinExistence type="inferred from homology"/>
<comment type="subcellular location">
    <subcellularLocation>
        <location evidence="1">Cytoplasm</location>
    </subcellularLocation>
</comment>
<dbReference type="GO" id="GO:0072344">
    <property type="term" value="P:rescue of stalled ribosome"/>
    <property type="evidence" value="ECO:0007669"/>
    <property type="project" value="TreeGrafter"/>
</dbReference>
<evidence type="ECO:0000256" key="5">
    <source>
        <dbReference type="ARBA" id="ARBA00070414"/>
    </source>
</evidence>
<keyword evidence="10" id="KW-1185">Reference proteome</keyword>
<dbReference type="GO" id="GO:1990116">
    <property type="term" value="P:ribosome-associated ubiquitin-dependent protein catabolic process"/>
    <property type="evidence" value="ECO:0007669"/>
    <property type="project" value="TreeGrafter"/>
</dbReference>
<accession>A0A899FZF9</accession>
<protein>
    <recommendedName>
        <fullName evidence="5">Ribosome quality control complex subunit 2</fullName>
    </recommendedName>
</protein>
<keyword evidence="3" id="KW-0963">Cytoplasm</keyword>
<comment type="similarity">
    <text evidence="2">Belongs to the NEMF family.</text>
</comment>
<feature type="region of interest" description="Disordered" evidence="6">
    <location>
        <begin position="932"/>
        <end position="980"/>
    </location>
</feature>
<evidence type="ECO:0000313" key="10">
    <source>
        <dbReference type="Proteomes" id="UP000663699"/>
    </source>
</evidence>
<dbReference type="GO" id="GO:0043023">
    <property type="term" value="F:ribosomal large subunit binding"/>
    <property type="evidence" value="ECO:0007669"/>
    <property type="project" value="TreeGrafter"/>
</dbReference>
<dbReference type="InterPro" id="IPR008532">
    <property type="entry name" value="NFACT_RNA-bd"/>
</dbReference>
<dbReference type="InterPro" id="IPR051608">
    <property type="entry name" value="RQC_Subunit_NEMF"/>
</dbReference>
<evidence type="ECO:0000256" key="2">
    <source>
        <dbReference type="ARBA" id="ARBA00008318"/>
    </source>
</evidence>
<evidence type="ECO:0000256" key="6">
    <source>
        <dbReference type="SAM" id="MobiDB-lite"/>
    </source>
</evidence>
<dbReference type="AlphaFoldDB" id="A0A899FZF9"/>
<dbReference type="Pfam" id="PF11923">
    <property type="entry name" value="NFACT-C"/>
    <property type="match status" value="1"/>
</dbReference>
<dbReference type="GO" id="GO:0000049">
    <property type="term" value="F:tRNA binding"/>
    <property type="evidence" value="ECO:0007669"/>
    <property type="project" value="TreeGrafter"/>
</dbReference>
<feature type="compositionally biased region" description="Basic and acidic residues" evidence="6">
    <location>
        <begin position="967"/>
        <end position="980"/>
    </location>
</feature>
<evidence type="ECO:0000259" key="7">
    <source>
        <dbReference type="Pfam" id="PF05670"/>
    </source>
</evidence>
<dbReference type="Proteomes" id="UP000663699">
    <property type="component" value="Chromosome 3"/>
</dbReference>
<evidence type="ECO:0000256" key="3">
    <source>
        <dbReference type="ARBA" id="ARBA00022490"/>
    </source>
</evidence>
<sequence length="1109" mass="127684">MKQRLNILDLKSVVSELQELIGYRLQNIYDVSDRVFQFKLSSSGHKGFLLVECGSRIHLTRFARETATLPSPFCARLRKHLKNRQLVSLRHISNDRVVYFGFGRSHEAAESFSAQYYLIFEFYASGNIILADENMKILFLYRTVIFGDKRKQFSAGEIYSVSPRISQDEPQMTMESLLSLIHTLKEKYITSSDEVSSKNISSLSVCKKALKKGKTLKDFPLKKLISWELSGYGNSLIEHIIRDADIDPDMKFDEFYSNLESINMDDLLLSFKRADDIIRKCKESPVTGYIVEKREPIKVKSENLNNIQAESTSDYLKIYLDFNPFIPKQFSDNSDYSIIAYDKYNNCIDMFFSSLESQKFDMKLKHQEDVAYRRLHATKEELQKKIDDLKKIQNISVQKAVAIEENLEIVDETIKAVNDCLLQGMDWDDIAKLIENEKEYGNPAAKIISLPLKLKLNTITIKLSSVRSDDAFEQGQDSNLSHIQENRIETLEIDIKLSMNAWANSRDYYDKKKLASIKEKKTVAASSKALKNAERKIKFDLKKSAGQEKKKIVPMRTLRWFEKFLWFISSDGYLVLGGRDSLQDKILIKDHFSKNDIYVHADLKDASVVIIKNMHDSSFVPPSTLNQAGAFSISKSNAWTSKIITSAWWVRYDQVIKNEDIEEQLLIEEFTIQGKKNFLPPSQLILGYGILWVVDEDSKIRRLKNKLYEDNQNDLLINSALDQEATFVTEKIIDLSLNNEEKKPDITDAVDESFMDNFEESCSLNNLPIYLKDTMAENSLEKIDNERKYNLEEYHEPSPLESNKIISDICTTYQKIEKKRMSLKERRDIKNMRMKTREAKENPEKIKENLEETMENYGNIKDQNPKSSNIKVSTEISNSKLCDTNKTKESGNLLSTNVRGKKGKIKKIMLKYADQDENDRILRMKLLGSNISSEKKDSKENKNSVANKKHKTSKDIKNTGGNNNCNNKKEISQNNSEKKNNHILKKEDKNYEINLDAFVPSPSSDDVLTEAIPICAPYSSMAKYKYKIKLQPGSTKKGKAIRSIIAYWNALPIDLLCQDNEKVFPREKELIQSLKDSELLSPVYISTLKTMMGKYKNSNSSKTGRRKHS</sequence>
<dbReference type="Pfam" id="PF05670">
    <property type="entry name" value="NFACT-R_1"/>
    <property type="match status" value="1"/>
</dbReference>
<dbReference type="PANTHER" id="PTHR15239">
    <property type="entry name" value="NUCLEAR EXPORT MEDIATOR FACTOR NEMF"/>
    <property type="match status" value="1"/>
</dbReference>
<evidence type="ECO:0000256" key="4">
    <source>
        <dbReference type="ARBA" id="ARBA00023054"/>
    </source>
</evidence>
<feature type="domain" description="NFACT protein C-terminal" evidence="8">
    <location>
        <begin position="989"/>
        <end position="1091"/>
    </location>
</feature>
<dbReference type="GO" id="GO:1990112">
    <property type="term" value="C:RQC complex"/>
    <property type="evidence" value="ECO:0007669"/>
    <property type="project" value="TreeGrafter"/>
</dbReference>
<evidence type="ECO:0000259" key="8">
    <source>
        <dbReference type="Pfam" id="PF11923"/>
    </source>
</evidence>
<dbReference type="Pfam" id="PF05833">
    <property type="entry name" value="NFACT_N"/>
    <property type="match status" value="1"/>
</dbReference>
<organism evidence="9 10">
    <name type="scientific">Pneumocystis wakefieldiae</name>
    <dbReference type="NCBI Taxonomy" id="38082"/>
    <lineage>
        <taxon>Eukaryota</taxon>
        <taxon>Fungi</taxon>
        <taxon>Dikarya</taxon>
        <taxon>Ascomycota</taxon>
        <taxon>Taphrinomycotina</taxon>
        <taxon>Pneumocystomycetes</taxon>
        <taxon>Pneumocystaceae</taxon>
        <taxon>Pneumocystis</taxon>
    </lineage>
</organism>
<dbReference type="EMBL" id="CP054534">
    <property type="protein sequence ID" value="QSL64659.1"/>
    <property type="molecule type" value="Genomic_DNA"/>
</dbReference>
<feature type="compositionally biased region" description="Basic and acidic residues" evidence="6">
    <location>
        <begin position="933"/>
        <end position="942"/>
    </location>
</feature>